<proteinExistence type="predicted"/>
<evidence type="ECO:0000313" key="2">
    <source>
        <dbReference type="EMBL" id="CAE0050276.1"/>
    </source>
</evidence>
<sequence length="1469" mass="160479">MSLHSSDSNERLSAARLLSVVLSAHRWRKNGFLHHLVDELRSEIFRGPQMNLVSALGRCVALCFALEEIVAEDIPTDAIDGLCECSLACLTNEWRRAGSKALSNLALRRSGWVLVGVLGRLRPDKIFSANHLDVLVPLWKEDLAHIVDDSNADKKDDVANAIANASLRTASLFALAELLKKGEKEDWLVSFASTILGGEAARMISLASESSFWRTSSMEILHLLRCIQLGEFSGASFQACYQVAFLVVREASYTPHIRSRMIISTVSAMGEMLPLMLWTSRSAFIRSGFGAMKDDLGVHFVPHLAGVTPGELLGEAAEAMGALLSGDMNAAHSFLLSLAEAPSLSPIVDAALSLSIVRRLDTKDLARVANAGRVFASVQVLLRRALNALHKASTSSRKKMVKFESALQSWRAWTAADEIGTDASTTIALAYQALAEKGGDALVSGLVNRAENIIAEGAIAANAKLARALFGIIGTLFNSLFESKSMDLGYKIVNLVETGLNSNVGELRFAAAEAINHSSRPIAESAESLLTFLVYSMAQGSTESDPHVYLDMNNGVNLSLEGSPQAVTVAAFGTRAVLSACKENRVVLDESIKSTASEIICEVLQWKSDVAFEARSAGLKSLELLWEAIVEQEAVKDDGSELLALKRFFPSDLPQELALNAIVETMLSRREHDSESREAAAGALLNLIIGAGSDAVVLLRRDIKSVLFKAMSTGCERAYPCLKAMASDLNPDKISDWISVCEHIFSNSVLELSRFSDEVGSAEDSDVDEELERASFPGHDDGELDTIHSGIVGWRPRRAAIGLLQIIADVSREREECRKQLIPRVEVLYNIAKRSILDTGINTNMTLSGVALAKSLASLVVKSGDLVDKKDTWELIQNLIEILRSKLGTDWSPESNCAVFSAICSIQQLSIENPDVFQRRKFKRFDPLDLKKHIKLLVSEDWSETVQCRTTLSLASSSASLVCSVLLHDQENLTAYWKARLAHLDDCQEVFLAISADTSAMLCDGAEYLSSEGGSVTTSGAPIAAIETEFKTNVADVIFASVLLHGRQREIKSVLPTSLDPDKGHPFWINLCSPGVNLVFSNEREDKDVEGLLLSLVGWWLTSCQESEPLPHQKRSKIGLCSKSLRKILTEWDEPDWEVGAEALMNLGKLSVSDGMEICWELINSKRLKLLHEECLAICAKVLLVVPANLEQWESLTRRALEVAFRLSDVKKPVDSFDDEQGQTNEAHILTPIVAFDVNDMILELMRKSAEVTVNSRLGCMGLKSLVQSMCEIAIERLGEVSQKNLELLVTSTCIAADTGFRKGMEAGISCAEPVWNMISNAMTTCSAETCDLLLQNTAFNGLLLRVPARSSRSPKTMSDMLTIIASFVTAGSALFTPAADVLVSAYLQSVEKRIDAEENADAETEERVAPEFFTVFISNLLREYRDGGDDGNKALRILQKISADDIEIFGGDLREDERELISEVAKPS</sequence>
<dbReference type="SUPFAM" id="SSF48371">
    <property type="entry name" value="ARM repeat"/>
    <property type="match status" value="1"/>
</dbReference>
<reference evidence="1" key="1">
    <citation type="submission" date="2021-01" db="EMBL/GenBank/DDBJ databases">
        <authorList>
            <person name="Corre E."/>
            <person name="Pelletier E."/>
            <person name="Niang G."/>
            <person name="Scheremetjew M."/>
            <person name="Finn R."/>
            <person name="Kale V."/>
            <person name="Holt S."/>
            <person name="Cochrane G."/>
            <person name="Meng A."/>
            <person name="Brown T."/>
            <person name="Cohen L."/>
        </authorList>
    </citation>
    <scope>NUCLEOTIDE SEQUENCE</scope>
    <source>
        <strain evidence="1">CCMP 769</strain>
    </source>
</reference>
<name>A0A7S2ZUK1_9RHOD</name>
<dbReference type="InterPro" id="IPR016024">
    <property type="entry name" value="ARM-type_fold"/>
</dbReference>
<organism evidence="1">
    <name type="scientific">Rhodosorus marinus</name>
    <dbReference type="NCBI Taxonomy" id="101924"/>
    <lineage>
        <taxon>Eukaryota</taxon>
        <taxon>Rhodophyta</taxon>
        <taxon>Stylonematophyceae</taxon>
        <taxon>Stylonematales</taxon>
        <taxon>Stylonemataceae</taxon>
        <taxon>Rhodosorus</taxon>
    </lineage>
</organism>
<accession>A0A7S2ZUK1</accession>
<protein>
    <submittedName>
        <fullName evidence="1">Uncharacterized protein</fullName>
    </submittedName>
</protein>
<gene>
    <name evidence="1" type="ORF">RMAR00112_LOCUS18272</name>
    <name evidence="2" type="ORF">RMAR00112_LOCUS18275</name>
</gene>
<dbReference type="EMBL" id="HBHW01023791">
    <property type="protein sequence ID" value="CAE0050276.1"/>
    <property type="molecule type" value="Transcribed_RNA"/>
</dbReference>
<dbReference type="EMBL" id="HBHW01023788">
    <property type="protein sequence ID" value="CAE0050273.1"/>
    <property type="molecule type" value="Transcribed_RNA"/>
</dbReference>
<evidence type="ECO:0000313" key="1">
    <source>
        <dbReference type="EMBL" id="CAE0050273.1"/>
    </source>
</evidence>